<dbReference type="AlphaFoldDB" id="A0A3D8PW05"/>
<dbReference type="InterPro" id="IPR009920">
    <property type="entry name" value="HEPPP_synth_su1"/>
</dbReference>
<reference evidence="2" key="1">
    <citation type="submission" date="2017-11" db="EMBL/GenBank/DDBJ databases">
        <authorList>
            <person name="Zhu W."/>
        </authorList>
    </citation>
    <scope>NUCLEOTIDE SEQUENCE [LARGE SCALE GENOMIC DNA]</scope>
    <source>
        <strain evidence="2">CAU 1183</strain>
    </source>
</reference>
<dbReference type="Gene3D" id="1.20.120.1450">
    <property type="match status" value="1"/>
</dbReference>
<dbReference type="Pfam" id="PF07307">
    <property type="entry name" value="HEPPP_synt_1"/>
    <property type="match status" value="1"/>
</dbReference>
<keyword evidence="2" id="KW-1185">Reference proteome</keyword>
<dbReference type="GO" id="GO:0009234">
    <property type="term" value="P:menaquinone biosynthetic process"/>
    <property type="evidence" value="ECO:0007669"/>
    <property type="project" value="InterPro"/>
</dbReference>
<dbReference type="EMBL" id="PIOC01000014">
    <property type="protein sequence ID" value="RDW19075.1"/>
    <property type="molecule type" value="Genomic_DNA"/>
</dbReference>
<gene>
    <name evidence="1" type="ORF">CWR48_08475</name>
</gene>
<sequence>MGERYQVIHLNTSNIDTTYFKKLLQDSIHHKYLEKYIKQPTIDEDKLFILSTLINNTAGLSINEKEHYILTTMMVQIALDTHETVPVETSSKESHDEAIANQLTVLAGDYYSGLYYLLLAEIEDFEFIHRLATAIKEINENKMKLYYREVTTLDEYLFLIEQIDTLLILHVANYVKDHSLDNISGEWLLMNRLIQAKSSLVNGNPTPIMKQIANSDRNNATSQIRIDTMIENKKKTIESLLVGLPVEHTAFQLHVQLKLAEVTYAKISIAEEG</sequence>
<evidence type="ECO:0000313" key="1">
    <source>
        <dbReference type="EMBL" id="RDW19075.1"/>
    </source>
</evidence>
<dbReference type="OrthoDB" id="2417886at2"/>
<name>A0A3D8PW05_9BACI</name>
<comment type="caution">
    <text evidence="1">The sequence shown here is derived from an EMBL/GenBank/DDBJ whole genome shotgun (WGS) entry which is preliminary data.</text>
</comment>
<proteinExistence type="predicted"/>
<accession>A0A3D8PW05</accession>
<dbReference type="Proteomes" id="UP000257143">
    <property type="component" value="Unassembled WGS sequence"/>
</dbReference>
<evidence type="ECO:0000313" key="2">
    <source>
        <dbReference type="Proteomes" id="UP000257143"/>
    </source>
</evidence>
<protein>
    <submittedName>
        <fullName evidence="1">Heptaprenyl diphosphate synthase</fullName>
    </submittedName>
</protein>
<organism evidence="1 2">
    <name type="scientific">Oceanobacillus arenosus</name>
    <dbReference type="NCBI Taxonomy" id="1229153"/>
    <lineage>
        <taxon>Bacteria</taxon>
        <taxon>Bacillati</taxon>
        <taxon>Bacillota</taxon>
        <taxon>Bacilli</taxon>
        <taxon>Bacillales</taxon>
        <taxon>Bacillaceae</taxon>
        <taxon>Oceanobacillus</taxon>
    </lineage>
</organism>